<dbReference type="AlphaFoldDB" id="A0A859I9S5"/>
<sequence length="117" mass="13509">MANAPLDIKNKMDDIKQEIERKGIEPTQEDGLNFVKHIMQSFLLPKLKNKLSPKAYNEYKQQINEALERIKAATFQNQQLPEMIKIDGGIKHNNDLINNIDKDKSFIDKGKNESENN</sequence>
<proteinExistence type="predicted"/>
<evidence type="ECO:0000313" key="1">
    <source>
        <dbReference type="EMBL" id="QKX95546.1"/>
    </source>
</evidence>
<dbReference type="KEGG" id="rphy:RP166_5680"/>
<evidence type="ECO:0000313" key="2">
    <source>
        <dbReference type="Proteomes" id="UP000509122"/>
    </source>
</evidence>
<name>A0A859I9S5_9MOLU</name>
<organism evidence="1 2">
    <name type="scientific">Rapeseed phyllody phytoplasma</name>
    <dbReference type="NCBI Taxonomy" id="2490543"/>
    <lineage>
        <taxon>Bacteria</taxon>
        <taxon>Bacillati</taxon>
        <taxon>Mycoplasmatota</taxon>
        <taxon>Mollicutes</taxon>
        <taxon>Acholeplasmatales</taxon>
        <taxon>Acholeplasmataceae</taxon>
        <taxon>Candidatus Phytoplasma</taxon>
        <taxon>16SrI (Aster yellows group)</taxon>
    </lineage>
</organism>
<dbReference type="Proteomes" id="UP000509122">
    <property type="component" value="Chromosome"/>
</dbReference>
<accession>A0A859I9S5</accession>
<reference evidence="1 2" key="1">
    <citation type="submission" date="2020-06" db="EMBL/GenBank/DDBJ databases">
        <title>Complete genome sequence of Candidatus Phytoplasma asteris RP166.</title>
        <authorList>
            <person name="Cho S.-T."/>
            <person name="Zwolinska A."/>
            <person name="Huang W."/>
            <person name="Wouters R."/>
            <person name="Hogenhout S.A."/>
            <person name="Kuo C.-H."/>
        </authorList>
    </citation>
    <scope>NUCLEOTIDE SEQUENCE [LARGE SCALE GENOMIC DNA]</scope>
    <source>
        <strain evidence="1">RP166</strain>
    </source>
</reference>
<protein>
    <submittedName>
        <fullName evidence="1">Uncharacterized protein</fullName>
    </submittedName>
</protein>
<gene>
    <name evidence="1" type="ORF">RP166_5680</name>
</gene>
<dbReference type="EMBL" id="CP055264">
    <property type="protein sequence ID" value="QKX95546.1"/>
    <property type="molecule type" value="Genomic_DNA"/>
</dbReference>